<dbReference type="EC" id="1.1.5.3" evidence="7"/>
<evidence type="ECO:0000256" key="2">
    <source>
        <dbReference type="ARBA" id="ARBA00007330"/>
    </source>
</evidence>
<dbReference type="Proteomes" id="UP000824264">
    <property type="component" value="Unassembled WGS sequence"/>
</dbReference>
<dbReference type="InterPro" id="IPR006076">
    <property type="entry name" value="FAD-dep_OxRdtase"/>
</dbReference>
<evidence type="ECO:0000259" key="6">
    <source>
        <dbReference type="Pfam" id="PF01266"/>
    </source>
</evidence>
<dbReference type="GO" id="GO:0010181">
    <property type="term" value="F:FMN binding"/>
    <property type="evidence" value="ECO:0007669"/>
    <property type="project" value="InterPro"/>
</dbReference>
<comment type="similarity">
    <text evidence="2">Belongs to the FAD-dependent glycerol-3-phosphate dehydrogenase family.</text>
</comment>
<protein>
    <submittedName>
        <fullName evidence="7">Anaerobic glycerol-3-phosphate dehydrogenase subunit A</fullName>
        <ecNumber evidence="7">1.1.5.3</ecNumber>
    </submittedName>
</protein>
<dbReference type="GO" id="GO:0046174">
    <property type="term" value="P:polyol catabolic process"/>
    <property type="evidence" value="ECO:0007669"/>
    <property type="project" value="InterPro"/>
</dbReference>
<name>A0A9D1U8K9_9BACT</name>
<dbReference type="GO" id="GO:0050660">
    <property type="term" value="F:flavin adenine dinucleotide binding"/>
    <property type="evidence" value="ECO:0007669"/>
    <property type="project" value="InterPro"/>
</dbReference>
<evidence type="ECO:0000256" key="5">
    <source>
        <dbReference type="ARBA" id="ARBA00023002"/>
    </source>
</evidence>
<comment type="cofactor">
    <cofactor evidence="1">
        <name>FAD</name>
        <dbReference type="ChEBI" id="CHEBI:57692"/>
    </cofactor>
</comment>
<keyword evidence="3" id="KW-0285">Flavoprotein</keyword>
<dbReference type="AlphaFoldDB" id="A0A9D1U8K9"/>
<dbReference type="Gene3D" id="3.50.50.60">
    <property type="entry name" value="FAD/NAD(P)-binding domain"/>
    <property type="match status" value="3"/>
</dbReference>
<evidence type="ECO:0000256" key="1">
    <source>
        <dbReference type="ARBA" id="ARBA00001974"/>
    </source>
</evidence>
<comment type="caution">
    <text evidence="7">The sequence shown here is derived from an EMBL/GenBank/DDBJ whole genome shotgun (WGS) entry which is preliminary data.</text>
</comment>
<organism evidence="7 8">
    <name type="scientific">Candidatus Bilophila faecipullorum</name>
    <dbReference type="NCBI Taxonomy" id="2838482"/>
    <lineage>
        <taxon>Bacteria</taxon>
        <taxon>Pseudomonadati</taxon>
        <taxon>Thermodesulfobacteriota</taxon>
        <taxon>Desulfovibrionia</taxon>
        <taxon>Desulfovibrionales</taxon>
        <taxon>Desulfovibrionaceae</taxon>
        <taxon>Bilophila</taxon>
    </lineage>
</organism>
<reference evidence="7" key="2">
    <citation type="submission" date="2021-04" db="EMBL/GenBank/DDBJ databases">
        <authorList>
            <person name="Gilroy R."/>
        </authorList>
    </citation>
    <scope>NUCLEOTIDE SEQUENCE</scope>
    <source>
        <strain evidence="7">ChiSxjej5B17-1746</strain>
    </source>
</reference>
<evidence type="ECO:0000313" key="8">
    <source>
        <dbReference type="Proteomes" id="UP000824264"/>
    </source>
</evidence>
<dbReference type="GO" id="GO:0006072">
    <property type="term" value="P:glycerol-3-phosphate metabolic process"/>
    <property type="evidence" value="ECO:0007669"/>
    <property type="project" value="InterPro"/>
</dbReference>
<dbReference type="PANTHER" id="PTHR11985:SF15">
    <property type="entry name" value="GLYCEROL-3-PHOSPHATE DEHYDROGENASE, MITOCHONDRIAL"/>
    <property type="match status" value="1"/>
</dbReference>
<dbReference type="InterPro" id="IPR036188">
    <property type="entry name" value="FAD/NAD-bd_sf"/>
</dbReference>
<proteinExistence type="inferred from homology"/>
<gene>
    <name evidence="7" type="primary">glpA</name>
    <name evidence="7" type="ORF">H9874_06210</name>
</gene>
<evidence type="ECO:0000313" key="7">
    <source>
        <dbReference type="EMBL" id="HIW78719.1"/>
    </source>
</evidence>
<dbReference type="Pfam" id="PF01266">
    <property type="entry name" value="DAO"/>
    <property type="match status" value="1"/>
</dbReference>
<dbReference type="GO" id="GO:0004368">
    <property type="term" value="F:glycerol-3-phosphate dehydrogenase (quinone) activity"/>
    <property type="evidence" value="ECO:0007669"/>
    <property type="project" value="UniProtKB-EC"/>
</dbReference>
<dbReference type="PANTHER" id="PTHR11985">
    <property type="entry name" value="GLYCEROL-3-PHOSPHATE DEHYDROGENASE"/>
    <property type="match status" value="1"/>
</dbReference>
<dbReference type="SUPFAM" id="SSF51905">
    <property type="entry name" value="FAD/NAD(P)-binding domain"/>
    <property type="match status" value="1"/>
</dbReference>
<sequence length="556" mass="60532">MQELSAYTRQRWDVVVIGGGATGAGTLRDLAMRGVKALLLEQRDLVHGTSSRFHGLLHSGARYAVKDAEAGRECIEENRILRRIGKHCVEETEGFFVRSPQDGPEFEEQWVKACAECGIEALPLSVREARTLEPNLAPDIVSVYRVPDSAVDGFRLVWQNVQSARRYGAGFRTYTEVTAVNSANGAVTGVSVRDTRTGETGVIPCAFVVNAAGSWVGEIARTAGLTINVKPDRGTLVAFNHRFTSRVINRLRKASDGDIFVPHGSITILGTTSKKTERPDDTVPDTGEVRELLDIGRVLFPDIDGYRILRTFAGTRPLYTADPSAEGRGASRNFVVLDHEREGLKGMATICGGKLTTYRLMGERMADLVCGKLGVNAACRTAIEPLVQDASDELMARARKVFPAQGLEQARSRLGDSFAAAVERLEAAPWKKTLLCECERVTVAEFEQVASESTTYSLNDIRRRTRMGMGTCQGSFCGLRGVGAVLEADLLPAARPEGTAEDAAQAGACGAPDLLRTFQQERWYGIRPVLWGSELRETELARGMYGATLNIDGADE</sequence>
<dbReference type="CDD" id="cd19946">
    <property type="entry name" value="GlpA-like_Fer2_BFD-like"/>
    <property type="match status" value="1"/>
</dbReference>
<keyword evidence="4" id="KW-0274">FAD</keyword>
<dbReference type="Gene3D" id="1.10.10.1100">
    <property type="entry name" value="BFD-like [2Fe-2S]-binding domain"/>
    <property type="match status" value="1"/>
</dbReference>
<dbReference type="SUPFAM" id="SSF54373">
    <property type="entry name" value="FAD-linked reductases, C-terminal domain"/>
    <property type="match status" value="1"/>
</dbReference>
<dbReference type="EMBL" id="DXGI01000229">
    <property type="protein sequence ID" value="HIW78719.1"/>
    <property type="molecule type" value="Genomic_DNA"/>
</dbReference>
<dbReference type="PRINTS" id="PR01001">
    <property type="entry name" value="FADG3PDH"/>
</dbReference>
<reference evidence="7" key="1">
    <citation type="journal article" date="2021" name="PeerJ">
        <title>Extensive microbial diversity within the chicken gut microbiome revealed by metagenomics and culture.</title>
        <authorList>
            <person name="Gilroy R."/>
            <person name="Ravi A."/>
            <person name="Getino M."/>
            <person name="Pursley I."/>
            <person name="Horton D.L."/>
            <person name="Alikhan N.F."/>
            <person name="Baker D."/>
            <person name="Gharbi K."/>
            <person name="Hall N."/>
            <person name="Watson M."/>
            <person name="Adriaenssens E.M."/>
            <person name="Foster-Nyarko E."/>
            <person name="Jarju S."/>
            <person name="Secka A."/>
            <person name="Antonio M."/>
            <person name="Oren A."/>
            <person name="Chaudhuri R.R."/>
            <person name="La Ragione R."/>
            <person name="Hildebrand F."/>
            <person name="Pallen M.J."/>
        </authorList>
    </citation>
    <scope>NUCLEOTIDE SEQUENCE</scope>
    <source>
        <strain evidence="7">ChiSxjej5B17-1746</strain>
    </source>
</reference>
<dbReference type="GO" id="GO:0005886">
    <property type="term" value="C:plasma membrane"/>
    <property type="evidence" value="ECO:0007669"/>
    <property type="project" value="InterPro"/>
</dbReference>
<dbReference type="InterPro" id="IPR017752">
    <property type="entry name" value="G3P_DH_GlpA_su"/>
</dbReference>
<dbReference type="GO" id="GO:0009331">
    <property type="term" value="C:glycerol-3-phosphate dehydrogenase (FAD) complex"/>
    <property type="evidence" value="ECO:0007669"/>
    <property type="project" value="InterPro"/>
</dbReference>
<dbReference type="InterPro" id="IPR000447">
    <property type="entry name" value="G3P_DH_FAD-dep"/>
</dbReference>
<keyword evidence="5 7" id="KW-0560">Oxidoreductase</keyword>
<evidence type="ECO:0000256" key="3">
    <source>
        <dbReference type="ARBA" id="ARBA00022630"/>
    </source>
</evidence>
<dbReference type="InterPro" id="IPR041854">
    <property type="entry name" value="BFD-like_2Fe2S-bd_dom_sf"/>
</dbReference>
<accession>A0A9D1U8K9</accession>
<dbReference type="NCBIfam" id="NF008313">
    <property type="entry name" value="PRK11101.1"/>
    <property type="match status" value="1"/>
</dbReference>
<evidence type="ECO:0000256" key="4">
    <source>
        <dbReference type="ARBA" id="ARBA00022827"/>
    </source>
</evidence>
<feature type="domain" description="FAD dependent oxidoreductase" evidence="6">
    <location>
        <begin position="13"/>
        <end position="358"/>
    </location>
</feature>
<dbReference type="NCBIfam" id="TIGR03377">
    <property type="entry name" value="glycerol3P_GlpA"/>
    <property type="match status" value="1"/>
</dbReference>